<organism evidence="1 2">
    <name type="scientific">Cellulomonas marina</name>
    <dbReference type="NCBI Taxonomy" id="988821"/>
    <lineage>
        <taxon>Bacteria</taxon>
        <taxon>Bacillati</taxon>
        <taxon>Actinomycetota</taxon>
        <taxon>Actinomycetes</taxon>
        <taxon>Micrococcales</taxon>
        <taxon>Cellulomonadaceae</taxon>
        <taxon>Cellulomonas</taxon>
    </lineage>
</organism>
<proteinExistence type="predicted"/>
<dbReference type="Proteomes" id="UP000199012">
    <property type="component" value="Unassembled WGS sequence"/>
</dbReference>
<keyword evidence="2" id="KW-1185">Reference proteome</keyword>
<dbReference type="OrthoDB" id="3182374at2"/>
<dbReference type="RefSeq" id="WP_090034268.1">
    <property type="nucleotide sequence ID" value="NZ_FOKA01000016.1"/>
</dbReference>
<evidence type="ECO:0000313" key="1">
    <source>
        <dbReference type="EMBL" id="SFB34528.1"/>
    </source>
</evidence>
<dbReference type="AlphaFoldDB" id="A0A1I1ADD6"/>
<evidence type="ECO:0000313" key="2">
    <source>
        <dbReference type="Proteomes" id="UP000199012"/>
    </source>
</evidence>
<dbReference type="STRING" id="988821.SAMN05421867_11629"/>
<name>A0A1I1ADD6_9CELL</name>
<accession>A0A1I1ADD6</accession>
<protein>
    <submittedName>
        <fullName evidence="1">Uncharacterized protein</fullName>
    </submittedName>
</protein>
<dbReference type="EMBL" id="FOKA01000016">
    <property type="protein sequence ID" value="SFB34528.1"/>
    <property type="molecule type" value="Genomic_DNA"/>
</dbReference>
<gene>
    <name evidence="1" type="ORF">SAMN05421867_11629</name>
</gene>
<reference evidence="1 2" key="1">
    <citation type="submission" date="2016-10" db="EMBL/GenBank/DDBJ databases">
        <authorList>
            <person name="de Groot N.N."/>
        </authorList>
    </citation>
    <scope>NUCLEOTIDE SEQUENCE [LARGE SCALE GENOMIC DNA]</scope>
    <source>
        <strain evidence="1 2">CGMCC 4.6945</strain>
    </source>
</reference>
<sequence length="63" mass="6561">MSPALDAWLYGTHVATFSPAAGRSSPGVRMTWASEAAERWGDGSVVLSHLLPTGADPHRSSPG</sequence>